<keyword evidence="8" id="KW-0234">DNA repair</keyword>
<keyword evidence="4" id="KW-0227">DNA damage</keyword>
<dbReference type="GO" id="GO:0005524">
    <property type="term" value="F:ATP binding"/>
    <property type="evidence" value="ECO:0007669"/>
    <property type="project" value="UniProtKB-KW"/>
</dbReference>
<evidence type="ECO:0000256" key="4">
    <source>
        <dbReference type="ARBA" id="ARBA00022763"/>
    </source>
</evidence>
<dbReference type="Gene3D" id="3.40.50.300">
    <property type="entry name" value="P-loop containing nucleotide triphosphate hydrolases"/>
    <property type="match status" value="1"/>
</dbReference>
<dbReference type="Proteomes" id="UP000033441">
    <property type="component" value="Unassembled WGS sequence"/>
</dbReference>
<keyword evidence="6" id="KW-0238">DNA-binding</keyword>
<dbReference type="PANTHER" id="PTHR45900:SF1">
    <property type="entry name" value="MITOCHONDRIAL DNA REPAIR PROTEIN RECA HOMOLOG-RELATED"/>
    <property type="match status" value="1"/>
</dbReference>
<feature type="domain" description="RecA family profile 1" evidence="9">
    <location>
        <begin position="10"/>
        <end position="56"/>
    </location>
</feature>
<evidence type="ECO:0000256" key="2">
    <source>
        <dbReference type="ARBA" id="ARBA00015553"/>
    </source>
</evidence>
<evidence type="ECO:0000256" key="7">
    <source>
        <dbReference type="ARBA" id="ARBA00023172"/>
    </source>
</evidence>
<comment type="similarity">
    <text evidence="1">Belongs to the RecA family.</text>
</comment>
<dbReference type="InterPro" id="IPR013765">
    <property type="entry name" value="DNA_recomb/repair_RecA"/>
</dbReference>
<dbReference type="GO" id="GO:0005829">
    <property type="term" value="C:cytosol"/>
    <property type="evidence" value="ECO:0007669"/>
    <property type="project" value="TreeGrafter"/>
</dbReference>
<comment type="caution">
    <text evidence="10">The sequence shown here is derived from an EMBL/GenBank/DDBJ whole genome shotgun (WGS) entry which is preliminary data.</text>
</comment>
<gene>
    <name evidence="10" type="ORF">APHMUC_1027</name>
</gene>
<name>A0A0F3NBR8_ANAPH</name>
<keyword evidence="7" id="KW-0233">DNA recombination</keyword>
<sequence>MRLQNSPVEAVECVSTGSIALDAALGVGGLPRGRIIEIFGPESSGKTTLALHVIAE</sequence>
<keyword evidence="3" id="KW-0547">Nucleotide-binding</keyword>
<dbReference type="GO" id="GO:0140664">
    <property type="term" value="F:ATP-dependent DNA damage sensor activity"/>
    <property type="evidence" value="ECO:0007669"/>
    <property type="project" value="InterPro"/>
</dbReference>
<dbReference type="InterPro" id="IPR020588">
    <property type="entry name" value="RecA_ATP-bd"/>
</dbReference>
<accession>A0A0F3NBR8</accession>
<dbReference type="GO" id="GO:0003697">
    <property type="term" value="F:single-stranded DNA binding"/>
    <property type="evidence" value="ECO:0007669"/>
    <property type="project" value="InterPro"/>
</dbReference>
<evidence type="ECO:0000259" key="9">
    <source>
        <dbReference type="PROSITE" id="PS50162"/>
    </source>
</evidence>
<dbReference type="Pfam" id="PF00154">
    <property type="entry name" value="RecA_N"/>
    <property type="match status" value="1"/>
</dbReference>
<evidence type="ECO:0000256" key="5">
    <source>
        <dbReference type="ARBA" id="ARBA00022840"/>
    </source>
</evidence>
<dbReference type="SUPFAM" id="SSF52540">
    <property type="entry name" value="P-loop containing nucleoside triphosphate hydrolases"/>
    <property type="match status" value="1"/>
</dbReference>
<dbReference type="GO" id="GO:0006281">
    <property type="term" value="P:DNA repair"/>
    <property type="evidence" value="ECO:0007669"/>
    <property type="project" value="UniProtKB-KW"/>
</dbReference>
<evidence type="ECO:0000256" key="1">
    <source>
        <dbReference type="ARBA" id="ARBA00009391"/>
    </source>
</evidence>
<dbReference type="PANTHER" id="PTHR45900">
    <property type="entry name" value="RECA"/>
    <property type="match status" value="1"/>
</dbReference>
<protein>
    <recommendedName>
        <fullName evidence="2">Protein RecA</fullName>
    </recommendedName>
</protein>
<proteinExistence type="inferred from homology"/>
<evidence type="ECO:0000313" key="11">
    <source>
        <dbReference type="Proteomes" id="UP000033441"/>
    </source>
</evidence>
<evidence type="ECO:0000313" key="10">
    <source>
        <dbReference type="EMBL" id="KJV64349.1"/>
    </source>
</evidence>
<dbReference type="InterPro" id="IPR027417">
    <property type="entry name" value="P-loop_NTPase"/>
</dbReference>
<reference evidence="10 11" key="1">
    <citation type="submission" date="2015-02" db="EMBL/GenBank/DDBJ databases">
        <title>Genome Sequencing of Rickettsiales.</title>
        <authorList>
            <person name="Daugherty S.C."/>
            <person name="Su Q."/>
            <person name="Abolude K."/>
            <person name="Beier-Sexton M."/>
            <person name="Carlyon J.A."/>
            <person name="Carter R."/>
            <person name="Day N.P."/>
            <person name="Dumler S.J."/>
            <person name="Dyachenko V."/>
            <person name="Godinez A."/>
            <person name="Kurtti T.J."/>
            <person name="Lichay M."/>
            <person name="Mullins K.E."/>
            <person name="Ott S."/>
            <person name="Pappas-Brown V."/>
            <person name="Paris D.H."/>
            <person name="Patel P."/>
            <person name="Richards A.L."/>
            <person name="Sadzewicz L."/>
            <person name="Sears K."/>
            <person name="Seidman D."/>
            <person name="Sengamalay N."/>
            <person name="Stenos J."/>
            <person name="Tallon L.J."/>
            <person name="Vincent G."/>
            <person name="Fraser C.M."/>
            <person name="Munderloh U."/>
            <person name="Dunning-Hotopp J.C."/>
        </authorList>
    </citation>
    <scope>NUCLEOTIDE SEQUENCE [LARGE SCALE GENOMIC DNA]</scope>
    <source>
        <strain evidence="10 11">ApMUC09</strain>
    </source>
</reference>
<organism evidence="10 11">
    <name type="scientific">Anaplasma phagocytophilum str. ApMUC09</name>
    <dbReference type="NCBI Taxonomy" id="1359152"/>
    <lineage>
        <taxon>Bacteria</taxon>
        <taxon>Pseudomonadati</taxon>
        <taxon>Pseudomonadota</taxon>
        <taxon>Alphaproteobacteria</taxon>
        <taxon>Rickettsiales</taxon>
        <taxon>Anaplasmataceae</taxon>
        <taxon>Anaplasma</taxon>
        <taxon>phagocytophilum group</taxon>
    </lineage>
</organism>
<dbReference type="InterPro" id="IPR049428">
    <property type="entry name" value="RecA-like_N"/>
</dbReference>
<evidence type="ECO:0000256" key="3">
    <source>
        <dbReference type="ARBA" id="ARBA00022741"/>
    </source>
</evidence>
<dbReference type="GO" id="GO:0006310">
    <property type="term" value="P:DNA recombination"/>
    <property type="evidence" value="ECO:0007669"/>
    <property type="project" value="UniProtKB-KW"/>
</dbReference>
<dbReference type="AlphaFoldDB" id="A0A0F3NBR8"/>
<evidence type="ECO:0000256" key="8">
    <source>
        <dbReference type="ARBA" id="ARBA00023204"/>
    </source>
</evidence>
<dbReference type="PATRIC" id="fig|1359152.3.peg.1077"/>
<dbReference type="PROSITE" id="PS50162">
    <property type="entry name" value="RECA_2"/>
    <property type="match status" value="1"/>
</dbReference>
<keyword evidence="5" id="KW-0067">ATP-binding</keyword>
<evidence type="ECO:0000256" key="6">
    <source>
        <dbReference type="ARBA" id="ARBA00023125"/>
    </source>
</evidence>
<dbReference type="EMBL" id="LANV01000001">
    <property type="protein sequence ID" value="KJV64349.1"/>
    <property type="molecule type" value="Genomic_DNA"/>
</dbReference>